<comment type="caution">
    <text evidence="3">The sequence shown here is derived from an EMBL/GenBank/DDBJ whole genome shotgun (WGS) entry which is preliminary data.</text>
</comment>
<name>A0ABT1ULP0_9GAMM</name>
<dbReference type="GO" id="GO:0016746">
    <property type="term" value="F:acyltransferase activity"/>
    <property type="evidence" value="ECO:0007669"/>
    <property type="project" value="UniProtKB-KW"/>
</dbReference>
<keyword evidence="1" id="KW-0472">Membrane</keyword>
<evidence type="ECO:0000256" key="1">
    <source>
        <dbReference type="SAM" id="Phobius"/>
    </source>
</evidence>
<keyword evidence="1" id="KW-0812">Transmembrane</keyword>
<proteinExistence type="predicted"/>
<keyword evidence="3" id="KW-0808">Transferase</keyword>
<sequence>MANQHIQLIDGYRFLAAISVVCFHYFADINAAHTRLNVLYGNIFEFPHLAFFEYGRFGVDLFFLISGFVIALSAEGRTFSGFLASRVARIVPTYWLAIVLTSAAILIFQYQPISLRQLVANFAFLQRPLGENFIDGVYWTIAIEFRFYL</sequence>
<dbReference type="InterPro" id="IPR050879">
    <property type="entry name" value="Acyltransferase_3"/>
</dbReference>
<keyword evidence="3" id="KW-0012">Acyltransferase</keyword>
<feature type="transmembrane region" description="Helical" evidence="1">
    <location>
        <begin position="93"/>
        <end position="110"/>
    </location>
</feature>
<feature type="transmembrane region" description="Helical" evidence="1">
    <location>
        <begin position="12"/>
        <end position="34"/>
    </location>
</feature>
<accession>A0ABT1ULP0</accession>
<feature type="non-terminal residue" evidence="3">
    <location>
        <position position="149"/>
    </location>
</feature>
<keyword evidence="1" id="KW-1133">Transmembrane helix</keyword>
<dbReference type="PANTHER" id="PTHR23028:SF53">
    <property type="entry name" value="ACYL_TRANSF_3 DOMAIN-CONTAINING PROTEIN"/>
    <property type="match status" value="1"/>
</dbReference>
<gene>
    <name evidence="3" type="ORF">NP603_18770</name>
</gene>
<feature type="transmembrane region" description="Helical" evidence="1">
    <location>
        <begin position="54"/>
        <end position="72"/>
    </location>
</feature>
<evidence type="ECO:0000313" key="4">
    <source>
        <dbReference type="Proteomes" id="UP001524569"/>
    </source>
</evidence>
<dbReference type="Pfam" id="PF01757">
    <property type="entry name" value="Acyl_transf_3"/>
    <property type="match status" value="1"/>
</dbReference>
<reference evidence="3 4" key="1">
    <citation type="submission" date="2022-07" db="EMBL/GenBank/DDBJ databases">
        <title>Methylomonas rivi sp. nov., Methylomonas rosea sp. nov., Methylomonas aureus sp. nov. and Methylomonas subterranea sp. nov., four novel methanotrophs isolated from a freshwater creek and the deep terrestrial subsurface.</title>
        <authorList>
            <person name="Abin C."/>
            <person name="Sankaranarayanan K."/>
            <person name="Garner C."/>
            <person name="Sindelar R."/>
            <person name="Kotary K."/>
            <person name="Garner R."/>
            <person name="Barclay S."/>
            <person name="Lawson P."/>
            <person name="Krumholz L."/>
        </authorList>
    </citation>
    <scope>NUCLEOTIDE SEQUENCE [LARGE SCALE GENOMIC DNA]</scope>
    <source>
        <strain evidence="3 4">SURF-1</strain>
    </source>
</reference>
<dbReference type="EMBL" id="JANIBM010000038">
    <property type="protein sequence ID" value="MCQ8183164.1"/>
    <property type="molecule type" value="Genomic_DNA"/>
</dbReference>
<organism evidence="3 4">
    <name type="scientific">Methylomonas aurea</name>
    <dbReference type="NCBI Taxonomy" id="2952224"/>
    <lineage>
        <taxon>Bacteria</taxon>
        <taxon>Pseudomonadati</taxon>
        <taxon>Pseudomonadota</taxon>
        <taxon>Gammaproteobacteria</taxon>
        <taxon>Methylococcales</taxon>
        <taxon>Methylococcaceae</taxon>
        <taxon>Methylomonas</taxon>
    </lineage>
</organism>
<dbReference type="RefSeq" id="WP_256612389.1">
    <property type="nucleotide sequence ID" value="NZ_JANIBM010000038.1"/>
</dbReference>
<dbReference type="InterPro" id="IPR002656">
    <property type="entry name" value="Acyl_transf_3_dom"/>
</dbReference>
<keyword evidence="4" id="KW-1185">Reference proteome</keyword>
<protein>
    <submittedName>
        <fullName evidence="3">Acyltransferase family protein</fullName>
    </submittedName>
</protein>
<dbReference type="PANTHER" id="PTHR23028">
    <property type="entry name" value="ACETYLTRANSFERASE"/>
    <property type="match status" value="1"/>
</dbReference>
<dbReference type="Proteomes" id="UP001524569">
    <property type="component" value="Unassembled WGS sequence"/>
</dbReference>
<evidence type="ECO:0000259" key="2">
    <source>
        <dbReference type="Pfam" id="PF01757"/>
    </source>
</evidence>
<evidence type="ECO:0000313" key="3">
    <source>
        <dbReference type="EMBL" id="MCQ8183164.1"/>
    </source>
</evidence>
<feature type="domain" description="Acyltransferase 3" evidence="2">
    <location>
        <begin position="9"/>
        <end position="149"/>
    </location>
</feature>